<feature type="non-terminal residue" evidence="8">
    <location>
        <position position="1"/>
    </location>
</feature>
<keyword evidence="4" id="KW-0408">Iron</keyword>
<dbReference type="AlphaFoldDB" id="Q4SXB0"/>
<dbReference type="InterPro" id="IPR015324">
    <property type="entry name" value="Ribosomal_Rsm22-like"/>
</dbReference>
<dbReference type="PANTHER" id="PTHR13184">
    <property type="entry name" value="37S RIBOSOMAL PROTEIN S22"/>
    <property type="match status" value="1"/>
</dbReference>
<dbReference type="KEGG" id="tng:GSTEN00011021G001"/>
<dbReference type="GO" id="GO:0005763">
    <property type="term" value="C:mitochondrial small ribosomal subunit"/>
    <property type="evidence" value="ECO:0007669"/>
    <property type="project" value="TreeGrafter"/>
</dbReference>
<keyword evidence="5" id="KW-0411">Iron-sulfur</keyword>
<comment type="subcellular location">
    <subcellularLocation>
        <location evidence="1">Mitochondrion</location>
    </subcellularLocation>
</comment>
<dbReference type="GO" id="GO:0006412">
    <property type="term" value="P:translation"/>
    <property type="evidence" value="ECO:0007669"/>
    <property type="project" value="InterPro"/>
</dbReference>
<reference evidence="8" key="2">
    <citation type="submission" date="2004-02" db="EMBL/GenBank/DDBJ databases">
        <authorList>
            <consortium name="Genoscope"/>
            <consortium name="Whitehead Institute Centre for Genome Research"/>
        </authorList>
    </citation>
    <scope>NUCLEOTIDE SEQUENCE</scope>
</reference>
<gene>
    <name evidence="8" type="ORF">GSTENG00011021001</name>
</gene>
<name>Q4SXB0_TETNG</name>
<evidence type="ECO:0000256" key="6">
    <source>
        <dbReference type="ARBA" id="ARBA00023128"/>
    </source>
</evidence>
<evidence type="ECO:0000256" key="3">
    <source>
        <dbReference type="ARBA" id="ARBA00022946"/>
    </source>
</evidence>
<dbReference type="GO" id="GO:0051536">
    <property type="term" value="F:iron-sulfur cluster binding"/>
    <property type="evidence" value="ECO:0007669"/>
    <property type="project" value="UniProtKB-KW"/>
</dbReference>
<dbReference type="GO" id="GO:0003735">
    <property type="term" value="F:structural constituent of ribosome"/>
    <property type="evidence" value="ECO:0007669"/>
    <property type="project" value="TreeGrafter"/>
</dbReference>
<dbReference type="Pfam" id="PF09243">
    <property type="entry name" value="Rsm22"/>
    <property type="match status" value="1"/>
</dbReference>
<dbReference type="PANTHER" id="PTHR13184:SF5">
    <property type="entry name" value="METHYLTRANSFERASE-LIKE PROTEIN 17, MITOCHONDRIAL"/>
    <property type="match status" value="1"/>
</dbReference>
<dbReference type="HOGENOM" id="CLU_2126833_0_0_1"/>
<keyword evidence="6" id="KW-0496">Mitochondrion</keyword>
<keyword evidence="3" id="KW-0809">Transit peptide</keyword>
<evidence type="ECO:0000256" key="1">
    <source>
        <dbReference type="ARBA" id="ARBA00004173"/>
    </source>
</evidence>
<protein>
    <submittedName>
        <fullName evidence="8">(spotted green pufferfish) hypothetical protein</fullName>
    </submittedName>
</protein>
<dbReference type="InterPro" id="IPR052571">
    <property type="entry name" value="Mt_RNA_Methyltransferase"/>
</dbReference>
<organism evidence="8">
    <name type="scientific">Tetraodon nigroviridis</name>
    <name type="common">Spotted green pufferfish</name>
    <name type="synonym">Chelonodon nigroviridis</name>
    <dbReference type="NCBI Taxonomy" id="99883"/>
    <lineage>
        <taxon>Eukaryota</taxon>
        <taxon>Metazoa</taxon>
        <taxon>Chordata</taxon>
        <taxon>Craniata</taxon>
        <taxon>Vertebrata</taxon>
        <taxon>Euteleostomi</taxon>
        <taxon>Actinopterygii</taxon>
        <taxon>Neopterygii</taxon>
        <taxon>Teleostei</taxon>
        <taxon>Neoteleostei</taxon>
        <taxon>Acanthomorphata</taxon>
        <taxon>Eupercaria</taxon>
        <taxon>Tetraodontiformes</taxon>
        <taxon>Tetradontoidea</taxon>
        <taxon>Tetraodontidae</taxon>
        <taxon>Tetraodon</taxon>
    </lineage>
</organism>
<feature type="non-terminal residue" evidence="8">
    <location>
        <position position="157"/>
    </location>
</feature>
<dbReference type="GO" id="GO:0046872">
    <property type="term" value="F:metal ion binding"/>
    <property type="evidence" value="ECO:0007669"/>
    <property type="project" value="UniProtKB-KW"/>
</dbReference>
<proteinExistence type="predicted"/>
<dbReference type="EMBL" id="CAAE01012626">
    <property type="protein sequence ID" value="CAF94722.1"/>
    <property type="molecule type" value="Genomic_DNA"/>
</dbReference>
<keyword evidence="2" id="KW-0479">Metal-binding</keyword>
<dbReference type="GO" id="GO:0008168">
    <property type="term" value="F:methyltransferase activity"/>
    <property type="evidence" value="ECO:0007669"/>
    <property type="project" value="InterPro"/>
</dbReference>
<evidence type="ECO:0000256" key="2">
    <source>
        <dbReference type="ARBA" id="ARBA00022723"/>
    </source>
</evidence>
<reference evidence="8" key="1">
    <citation type="journal article" date="2004" name="Nature">
        <title>Genome duplication in the teleost fish Tetraodon nigroviridis reveals the early vertebrate proto-karyotype.</title>
        <authorList>
            <person name="Jaillon O."/>
            <person name="Aury J.-M."/>
            <person name="Brunet F."/>
            <person name="Petit J.-L."/>
            <person name="Stange-Thomann N."/>
            <person name="Mauceli E."/>
            <person name="Bouneau L."/>
            <person name="Fischer C."/>
            <person name="Ozouf-Costaz C."/>
            <person name="Bernot A."/>
            <person name="Nicaud S."/>
            <person name="Jaffe D."/>
            <person name="Fisher S."/>
            <person name="Lutfalla G."/>
            <person name="Dossat C."/>
            <person name="Segurens B."/>
            <person name="Dasilva C."/>
            <person name="Salanoubat M."/>
            <person name="Levy M."/>
            <person name="Boudet N."/>
            <person name="Castellano S."/>
            <person name="Anthouard V."/>
            <person name="Jubin C."/>
            <person name="Castelli V."/>
            <person name="Katinka M."/>
            <person name="Vacherie B."/>
            <person name="Biemont C."/>
            <person name="Skalli Z."/>
            <person name="Cattolico L."/>
            <person name="Poulain J."/>
            <person name="De Berardinis V."/>
            <person name="Cruaud C."/>
            <person name="Duprat S."/>
            <person name="Brottier P."/>
            <person name="Coutanceau J.-P."/>
            <person name="Gouzy J."/>
            <person name="Parra G."/>
            <person name="Lardier G."/>
            <person name="Chapple C."/>
            <person name="McKernan K.J."/>
            <person name="McEwan P."/>
            <person name="Bosak S."/>
            <person name="Kellis M."/>
            <person name="Volff J.-N."/>
            <person name="Guigo R."/>
            <person name="Zody M.C."/>
            <person name="Mesirov J."/>
            <person name="Lindblad-Toh K."/>
            <person name="Birren B."/>
            <person name="Nusbaum C."/>
            <person name="Kahn D."/>
            <person name="Robinson-Rechavi M."/>
            <person name="Laudet V."/>
            <person name="Schachter V."/>
            <person name="Quetier F."/>
            <person name="Saurin W."/>
            <person name="Scarpelli C."/>
            <person name="Wincker P."/>
            <person name="Lander E.S."/>
            <person name="Weissenbach J."/>
            <person name="Roest Crollius H."/>
        </authorList>
    </citation>
    <scope>NUCLEOTIDE SEQUENCE [LARGE SCALE GENOMIC DNA]</scope>
</reference>
<sequence length="157" mass="17576">ALHSCWGDSLKEMVCVDSSAPMNKLAERLLKGDEERGDPCIKHVYFRQFLPVSPKVQFDLVTAAFTLSELPGVKDREDAVLTLWRKTNSYLVLVENGTKEGHQILMEARETVLKVLPIDDLPASVFAPCPHELMCPKLAAESVTPCNFQQTYHPLPL</sequence>
<evidence type="ECO:0000256" key="5">
    <source>
        <dbReference type="ARBA" id="ARBA00023014"/>
    </source>
</evidence>
<comment type="function">
    <text evidence="7">Mitochondrial ribosome (mitoribosome) assembly factor. Binds at the interface of the head and body domains of the mitochondrial small ribosomal subunit (mt-SSU), occluding the mRNA channel and preventing compaction of the head domain towards the body. Probable inactive methyltransferase: retains the characteristic folding and ability to bind S-adenosyl-L-methionine, but it probably lost its methyltransferase activity.</text>
</comment>
<dbReference type="OrthoDB" id="421327at2759"/>
<evidence type="ECO:0000256" key="7">
    <source>
        <dbReference type="ARBA" id="ARBA00045681"/>
    </source>
</evidence>
<evidence type="ECO:0000313" key="8">
    <source>
        <dbReference type="EMBL" id="CAF94722.1"/>
    </source>
</evidence>
<accession>Q4SXB0</accession>
<evidence type="ECO:0000256" key="4">
    <source>
        <dbReference type="ARBA" id="ARBA00023004"/>
    </source>
</evidence>
<comment type="caution">
    <text evidence="8">The sequence shown here is derived from an EMBL/GenBank/DDBJ whole genome shotgun (WGS) entry which is preliminary data.</text>
</comment>